<dbReference type="InterPro" id="IPR010323">
    <property type="entry name" value="DUF924"/>
</dbReference>
<dbReference type="SUPFAM" id="SSF48452">
    <property type="entry name" value="TPR-like"/>
    <property type="match status" value="1"/>
</dbReference>
<dbReference type="EMBL" id="JAESND010000007">
    <property type="protein sequence ID" value="MBM3116962.1"/>
    <property type="molecule type" value="Genomic_DNA"/>
</dbReference>
<organism evidence="1 2">
    <name type="scientific">Jeongeupia naejangsanensis</name>
    <dbReference type="NCBI Taxonomy" id="613195"/>
    <lineage>
        <taxon>Bacteria</taxon>
        <taxon>Pseudomonadati</taxon>
        <taxon>Pseudomonadota</taxon>
        <taxon>Betaproteobacteria</taxon>
        <taxon>Neisseriales</taxon>
        <taxon>Chitinibacteraceae</taxon>
        <taxon>Jeongeupia</taxon>
    </lineage>
</organism>
<dbReference type="Pfam" id="PF06041">
    <property type="entry name" value="DUF924"/>
    <property type="match status" value="1"/>
</dbReference>
<evidence type="ECO:0000313" key="2">
    <source>
        <dbReference type="Proteomes" id="UP000809431"/>
    </source>
</evidence>
<dbReference type="Gene3D" id="1.25.40.10">
    <property type="entry name" value="Tetratricopeptide repeat domain"/>
    <property type="match status" value="1"/>
</dbReference>
<dbReference type="Gene3D" id="1.20.58.320">
    <property type="entry name" value="TPR-like"/>
    <property type="match status" value="1"/>
</dbReference>
<dbReference type="Proteomes" id="UP000809431">
    <property type="component" value="Unassembled WGS sequence"/>
</dbReference>
<keyword evidence="2" id="KW-1185">Reference proteome</keyword>
<evidence type="ECO:0000313" key="1">
    <source>
        <dbReference type="EMBL" id="MBM3116962.1"/>
    </source>
</evidence>
<reference evidence="1 2" key="1">
    <citation type="submission" date="2021-01" db="EMBL/GenBank/DDBJ databases">
        <title>Draft Genome Sequence and Polyhydroxyalkanoate Biosynthetic Potential of Jeongeupia naejangsanensis Type Strain DSM 24253.</title>
        <authorList>
            <person name="Turrini P."/>
            <person name="Artuso I."/>
            <person name="Lugli G.A."/>
            <person name="Frangipani E."/>
            <person name="Ventura M."/>
            <person name="Visca P."/>
        </authorList>
    </citation>
    <scope>NUCLEOTIDE SEQUENCE [LARGE SCALE GENOMIC DNA]</scope>
    <source>
        <strain evidence="1 2">DSM 24253</strain>
    </source>
</reference>
<comment type="caution">
    <text evidence="1">The sequence shown here is derived from an EMBL/GenBank/DDBJ whole genome shotgun (WGS) entry which is preliminary data.</text>
</comment>
<name>A0ABS2BMX6_9NEIS</name>
<dbReference type="InterPro" id="IPR011990">
    <property type="entry name" value="TPR-like_helical_dom_sf"/>
</dbReference>
<accession>A0ABS2BMX6</accession>
<protein>
    <submittedName>
        <fullName evidence="1">DUF924 domain-containing protein</fullName>
    </submittedName>
</protein>
<proteinExistence type="predicted"/>
<sequence>MATPDEVLAFWFGCPDDPDYQQPRAAWFRKDPVFDAAIRRRFLATVDAALAGGCDSWAADARGALAQVVVLDQFPRNLFRSSAKAFAGDTLACRVAHAALETGWHEALTPVEQLFLYLPFEHSESLADQERMLALTAEWLGHDVLGEFHRYAVLHHDVITRFGRFPHRNAVLGRECTPDELDYLAQPGSGF</sequence>
<gene>
    <name evidence="1" type="ORF">JMJ54_14095</name>
</gene>